<evidence type="ECO:0000256" key="3">
    <source>
        <dbReference type="SAM" id="MobiDB-lite"/>
    </source>
</evidence>
<dbReference type="GO" id="GO:0005814">
    <property type="term" value="C:centriole"/>
    <property type="evidence" value="ECO:0007669"/>
    <property type="project" value="TreeGrafter"/>
</dbReference>
<dbReference type="PANTHER" id="PTHR13720:SF24">
    <property type="entry name" value="WD REPEAT-CONTAINING PROTEIN 90"/>
    <property type="match status" value="1"/>
</dbReference>
<evidence type="ECO:0000259" key="4">
    <source>
        <dbReference type="Pfam" id="PF05018"/>
    </source>
</evidence>
<dbReference type="InterPro" id="IPR036322">
    <property type="entry name" value="WD40_repeat_dom_sf"/>
</dbReference>
<feature type="region of interest" description="Disordered" evidence="3">
    <location>
        <begin position="172"/>
        <end position="192"/>
    </location>
</feature>
<dbReference type="EMBL" id="JARO02007928">
    <property type="protein sequence ID" value="KPP63392.1"/>
    <property type="molecule type" value="Genomic_DNA"/>
</dbReference>
<accession>A0A0P7UN32</accession>
<dbReference type="Proteomes" id="UP000034805">
    <property type="component" value="Unassembled WGS sequence"/>
</dbReference>
<evidence type="ECO:0000313" key="5">
    <source>
        <dbReference type="EMBL" id="KPP63392.1"/>
    </source>
</evidence>
<evidence type="ECO:0000256" key="1">
    <source>
        <dbReference type="ARBA" id="ARBA00022574"/>
    </source>
</evidence>
<feature type="region of interest" description="Disordered" evidence="3">
    <location>
        <begin position="300"/>
        <end position="321"/>
    </location>
</feature>
<sequence length="618" mass="68515">WQQPYVNIFKHVKVEEWRRSTKEGDVAALTDKTLKSAVYRIRGCIPASNYILLPKTGTQTLGLTGRYFYLLFRPAPSKHFVVHVDVASEVQRYIIAPFFSSRFCVFRSFHPHPNLELSQNDERAEFHRTSPRESQVVRVSFSNLFKEFKSTATWLQFPFLCGAAKGSVYESTARTARHGERRDRPDRTRASERLVGPAPASVRWTCLVLDLRYILSVYLNRHYSHLKSIRLCASMSVKNVFTSDILFDPGLSFTEAKQAGVSLQGACPMPREMCFPVPKGEDWHDLYDYIRFPSTGAKMPHDSFQRGRTSPAGSGTCRKSPVPELCRSVDLSKPVRDRISVIEQMTTPKPRPRHRAPLMTTRVPELGLPSSDAVVSDLRKSQKVQADFRTSEEEGAAKTPVASDGSVHVFARREHNSAAQDGDGETEEVVSTTVSRPLSLPSKKASKLRVRTRFGSAPFDATLPPLTPLVPPQKLQPDPILKLKRIFGFGGRTTKCAVWTKAGDVVYPCHAVSALAFNGSSAVLASAQAGTLGVVRLWNYSRGDCVAVFKTPARSLSSLSFSRSGGVLCGVGKDKHGKTMVVVWNTQRATKGGEVAVLAKAHSDVDVHTMKIAFFDDT</sequence>
<dbReference type="PANTHER" id="PTHR13720">
    <property type="entry name" value="WD-40 REPEAT PROTEIN"/>
    <property type="match status" value="1"/>
</dbReference>
<feature type="non-terminal residue" evidence="5">
    <location>
        <position position="618"/>
    </location>
</feature>
<organism evidence="5 6">
    <name type="scientific">Scleropages formosus</name>
    <name type="common">Asian bonytongue</name>
    <name type="synonym">Osteoglossum formosum</name>
    <dbReference type="NCBI Taxonomy" id="113540"/>
    <lineage>
        <taxon>Eukaryota</taxon>
        <taxon>Metazoa</taxon>
        <taxon>Chordata</taxon>
        <taxon>Craniata</taxon>
        <taxon>Vertebrata</taxon>
        <taxon>Euteleostomi</taxon>
        <taxon>Actinopterygii</taxon>
        <taxon>Neopterygii</taxon>
        <taxon>Teleostei</taxon>
        <taxon>Osteoglossocephala</taxon>
        <taxon>Osteoglossomorpha</taxon>
        <taxon>Osteoglossiformes</taxon>
        <taxon>Osteoglossidae</taxon>
        <taxon>Scleropages</taxon>
    </lineage>
</organism>
<reference evidence="5 6" key="1">
    <citation type="submission" date="2015-08" db="EMBL/GenBank/DDBJ databases">
        <title>The genome of the Asian arowana (Scleropages formosus).</title>
        <authorList>
            <person name="Tan M.H."/>
            <person name="Gan H.M."/>
            <person name="Croft L.J."/>
            <person name="Austin C.M."/>
        </authorList>
    </citation>
    <scope>NUCLEOTIDE SEQUENCE [LARGE SCALE GENOMIC DNA]</scope>
    <source>
        <strain evidence="5">Aro1</strain>
    </source>
</reference>
<dbReference type="AlphaFoldDB" id="A0A0P7UN32"/>
<dbReference type="Gene3D" id="2.130.10.10">
    <property type="entry name" value="YVTN repeat-like/Quinoprotein amine dehydrogenase"/>
    <property type="match status" value="1"/>
</dbReference>
<dbReference type="SUPFAM" id="SSF50978">
    <property type="entry name" value="WD40 repeat-like"/>
    <property type="match status" value="1"/>
</dbReference>
<proteinExistence type="predicted"/>
<evidence type="ECO:0000313" key="6">
    <source>
        <dbReference type="Proteomes" id="UP000034805"/>
    </source>
</evidence>
<feature type="region of interest" description="Disordered" evidence="3">
    <location>
        <begin position="415"/>
        <end position="435"/>
    </location>
</feature>
<keyword evidence="2" id="KW-0677">Repeat</keyword>
<comment type="caution">
    <text evidence="5">The sequence shown here is derived from an EMBL/GenBank/DDBJ whole genome shotgun (WGS) entry which is preliminary data.</text>
</comment>
<dbReference type="Pfam" id="PF05018">
    <property type="entry name" value="CFA20_dom"/>
    <property type="match status" value="2"/>
</dbReference>
<feature type="domain" description="CFA20" evidence="4">
    <location>
        <begin position="1"/>
        <end position="90"/>
    </location>
</feature>
<feature type="domain" description="CFA20" evidence="4">
    <location>
        <begin position="197"/>
        <end position="248"/>
    </location>
</feature>
<dbReference type="InterPro" id="IPR015943">
    <property type="entry name" value="WD40/YVTN_repeat-like_dom_sf"/>
</dbReference>
<feature type="non-terminal residue" evidence="5">
    <location>
        <position position="1"/>
    </location>
</feature>
<name>A0A0P7UN32_SCLFO</name>
<gene>
    <name evidence="5" type="ORF">Z043_118354</name>
</gene>
<dbReference type="InterPro" id="IPR050630">
    <property type="entry name" value="WD_repeat_EMAP"/>
</dbReference>
<dbReference type="InterPro" id="IPR007714">
    <property type="entry name" value="CFA20_dom"/>
</dbReference>
<keyword evidence="1" id="KW-0853">WD repeat</keyword>
<evidence type="ECO:0000256" key="2">
    <source>
        <dbReference type="ARBA" id="ARBA00022737"/>
    </source>
</evidence>
<protein>
    <recommendedName>
        <fullName evidence="4">CFA20 domain-containing protein</fullName>
    </recommendedName>
</protein>
<feature type="compositionally biased region" description="Basic and acidic residues" evidence="3">
    <location>
        <begin position="177"/>
        <end position="192"/>
    </location>
</feature>